<dbReference type="AlphaFoldDB" id="A0A426YYG7"/>
<evidence type="ECO:0000313" key="2">
    <source>
        <dbReference type="EMBL" id="KAJ8485550.1"/>
    </source>
</evidence>
<dbReference type="Proteomes" id="UP001222027">
    <property type="component" value="Unassembled WGS sequence"/>
</dbReference>
<evidence type="ECO:0000256" key="1">
    <source>
        <dbReference type="SAM" id="MobiDB-lite"/>
    </source>
</evidence>
<name>A0A426YYG7_ENSVE</name>
<reference evidence="3" key="2">
    <citation type="submission" date="2018-09" db="EMBL/GenBank/DDBJ databases">
        <authorList>
            <person name="Harrison J."/>
            <person name="Moore K.A."/>
            <person name="Paszkiewicz K."/>
            <person name="Jones T."/>
            <person name="Grant M."/>
            <person name="Ambacheew D."/>
            <person name="Muzemil S."/>
            <person name="Studholme D."/>
        </authorList>
    </citation>
    <scope>NUCLEOTIDE SEQUENCE</scope>
</reference>
<keyword evidence="5" id="KW-1185">Reference proteome</keyword>
<reference evidence="2 5" key="3">
    <citation type="submission" date="2022-12" db="EMBL/GenBank/DDBJ databases">
        <title>Chromosome-scale assembly of the Ensete ventricosum genome.</title>
        <authorList>
            <person name="Dussert Y."/>
            <person name="Stocks J."/>
            <person name="Wendawek A."/>
            <person name="Woldeyes F."/>
            <person name="Nichols R.A."/>
            <person name="Borrell J.S."/>
        </authorList>
    </citation>
    <scope>NUCLEOTIDE SEQUENCE [LARGE SCALE GENOMIC DNA]</scope>
    <source>
        <strain evidence="5">cv. Maze</strain>
        <strain evidence="2">MazeRef_0001</strain>
        <tissue evidence="2">Seeds</tissue>
    </source>
</reference>
<dbReference type="EMBL" id="AMZH03009479">
    <property type="protein sequence ID" value="RRT56763.1"/>
    <property type="molecule type" value="Genomic_DNA"/>
</dbReference>
<dbReference type="Proteomes" id="UP000287651">
    <property type="component" value="Unassembled WGS sequence"/>
</dbReference>
<evidence type="ECO:0000313" key="4">
    <source>
        <dbReference type="Proteomes" id="UP000287651"/>
    </source>
</evidence>
<accession>A0A426YYG7</accession>
<gene>
    <name evidence="3" type="ORF">B296_00013736</name>
    <name evidence="2" type="ORF">OPV22_018035</name>
</gene>
<organism evidence="3 4">
    <name type="scientific">Ensete ventricosum</name>
    <name type="common">Abyssinian banana</name>
    <name type="synonym">Musa ensete</name>
    <dbReference type="NCBI Taxonomy" id="4639"/>
    <lineage>
        <taxon>Eukaryota</taxon>
        <taxon>Viridiplantae</taxon>
        <taxon>Streptophyta</taxon>
        <taxon>Embryophyta</taxon>
        <taxon>Tracheophyta</taxon>
        <taxon>Spermatophyta</taxon>
        <taxon>Magnoliopsida</taxon>
        <taxon>Liliopsida</taxon>
        <taxon>Zingiberales</taxon>
        <taxon>Musaceae</taxon>
        <taxon>Ensete</taxon>
    </lineage>
</organism>
<feature type="region of interest" description="Disordered" evidence="1">
    <location>
        <begin position="24"/>
        <end position="97"/>
    </location>
</feature>
<protein>
    <submittedName>
        <fullName evidence="3">Uncharacterized protein</fullName>
    </submittedName>
</protein>
<evidence type="ECO:0000313" key="5">
    <source>
        <dbReference type="Proteomes" id="UP001222027"/>
    </source>
</evidence>
<dbReference type="EMBL" id="JAQQAF010000005">
    <property type="protein sequence ID" value="KAJ8485550.1"/>
    <property type="molecule type" value="Genomic_DNA"/>
</dbReference>
<evidence type="ECO:0000313" key="3">
    <source>
        <dbReference type="EMBL" id="RRT56763.1"/>
    </source>
</evidence>
<reference evidence="3 4" key="1">
    <citation type="journal article" date="2014" name="Agronomy (Basel)">
        <title>A Draft Genome Sequence for Ensete ventricosum, the Drought-Tolerant Tree Against Hunger.</title>
        <authorList>
            <person name="Harrison J."/>
            <person name="Moore K.A."/>
            <person name="Paszkiewicz K."/>
            <person name="Jones T."/>
            <person name="Grant M."/>
            <person name="Ambacheew D."/>
            <person name="Muzemil S."/>
            <person name="Studholme D.J."/>
        </authorList>
    </citation>
    <scope>NUCLEOTIDE SEQUENCE [LARGE SCALE GENOMIC DNA]</scope>
</reference>
<proteinExistence type="predicted"/>
<comment type="caution">
    <text evidence="3">The sequence shown here is derived from an EMBL/GenBank/DDBJ whole genome shotgun (WGS) entry which is preliminary data.</text>
</comment>
<sequence>MGGCGSKPKDIYCETPEVPRVDVKAPAAAEAAEDVAESGENAMTGIEEEPETSEAKHEADGPSGGDSDADADEINVVEVAGSREEETTAAEQKPTHS</sequence>